<keyword evidence="10" id="KW-1185">Reference proteome</keyword>
<feature type="transmembrane region" description="Helical" evidence="7">
    <location>
        <begin position="117"/>
        <end position="136"/>
    </location>
</feature>
<evidence type="ECO:0000256" key="7">
    <source>
        <dbReference type="SAM" id="Phobius"/>
    </source>
</evidence>
<dbReference type="Pfam" id="PF00892">
    <property type="entry name" value="EamA"/>
    <property type="match status" value="2"/>
</dbReference>
<accession>A0ABN2BFG2</accession>
<comment type="subcellular location">
    <subcellularLocation>
        <location evidence="1">Cell membrane</location>
        <topology evidence="1">Multi-pass membrane protein</topology>
    </subcellularLocation>
</comment>
<evidence type="ECO:0000259" key="8">
    <source>
        <dbReference type="Pfam" id="PF00892"/>
    </source>
</evidence>
<feature type="domain" description="EamA" evidence="8">
    <location>
        <begin position="1"/>
        <end position="131"/>
    </location>
</feature>
<dbReference type="SUPFAM" id="SSF103481">
    <property type="entry name" value="Multidrug resistance efflux transporter EmrE"/>
    <property type="match status" value="2"/>
</dbReference>
<protein>
    <submittedName>
        <fullName evidence="9">EamA family transporter</fullName>
    </submittedName>
</protein>
<feature type="transmembrane region" description="Helical" evidence="7">
    <location>
        <begin position="30"/>
        <end position="48"/>
    </location>
</feature>
<dbReference type="Proteomes" id="UP001501470">
    <property type="component" value="Unassembled WGS sequence"/>
</dbReference>
<evidence type="ECO:0000313" key="10">
    <source>
        <dbReference type="Proteomes" id="UP001501470"/>
    </source>
</evidence>
<organism evidence="9 10">
    <name type="scientific">Dactylosporangium maewongense</name>
    <dbReference type="NCBI Taxonomy" id="634393"/>
    <lineage>
        <taxon>Bacteria</taxon>
        <taxon>Bacillati</taxon>
        <taxon>Actinomycetota</taxon>
        <taxon>Actinomycetes</taxon>
        <taxon>Micromonosporales</taxon>
        <taxon>Micromonosporaceae</taxon>
        <taxon>Dactylosporangium</taxon>
    </lineage>
</organism>
<dbReference type="PANTHER" id="PTHR42920:SF11">
    <property type="entry name" value="INNER MEMBRANE PROTEIN YTFF"/>
    <property type="match status" value="1"/>
</dbReference>
<gene>
    <name evidence="9" type="ORF">GCM10009827_067220</name>
</gene>
<keyword evidence="4 7" id="KW-0812">Transmembrane</keyword>
<sequence length="302" mass="31704">MVLAGSFLFAVNGTVAKLAAGTGIDAPQLTTLRAGGAALGLFALALAFRPSRLRITGREVPILVAYGLAGFFFVPMLYFVGIGRLPVGISLLFEYTAPVLVALWARFVQGHRVRPRLWVGLAASLGGLACVAEIWGELRLDAVGVAAALAAAVLLAVYYLLSARGVASRDTLSLTAYAFAVSALAGSVVRPWWDFDFARTTVTTHGVPVWLLLIYIVVGGSIAPYLLLAGAMRHLPPTSVGIIGMSEPVIATIVAWLVLHEHLNAAQICGGVLILAGVALAETARVQTKAEQRRPETVGAPN</sequence>
<evidence type="ECO:0000256" key="1">
    <source>
        <dbReference type="ARBA" id="ARBA00004651"/>
    </source>
</evidence>
<evidence type="ECO:0000256" key="2">
    <source>
        <dbReference type="ARBA" id="ARBA00007362"/>
    </source>
</evidence>
<dbReference type="PANTHER" id="PTHR42920">
    <property type="entry name" value="OS03G0707200 PROTEIN-RELATED"/>
    <property type="match status" value="1"/>
</dbReference>
<evidence type="ECO:0000256" key="6">
    <source>
        <dbReference type="ARBA" id="ARBA00023136"/>
    </source>
</evidence>
<dbReference type="InterPro" id="IPR000620">
    <property type="entry name" value="EamA_dom"/>
</dbReference>
<feature type="transmembrane region" description="Helical" evidence="7">
    <location>
        <begin position="172"/>
        <end position="189"/>
    </location>
</feature>
<feature type="domain" description="EamA" evidence="8">
    <location>
        <begin position="144"/>
        <end position="280"/>
    </location>
</feature>
<feature type="transmembrane region" description="Helical" evidence="7">
    <location>
        <begin position="60"/>
        <end position="81"/>
    </location>
</feature>
<feature type="transmembrane region" description="Helical" evidence="7">
    <location>
        <begin position="240"/>
        <end position="259"/>
    </location>
</feature>
<comment type="similarity">
    <text evidence="2">Belongs to the EamA transporter family.</text>
</comment>
<dbReference type="InterPro" id="IPR051258">
    <property type="entry name" value="Diverse_Substrate_Transporter"/>
</dbReference>
<comment type="caution">
    <text evidence="9">The sequence shown here is derived from an EMBL/GenBank/DDBJ whole genome shotgun (WGS) entry which is preliminary data.</text>
</comment>
<feature type="transmembrane region" description="Helical" evidence="7">
    <location>
        <begin position="209"/>
        <end position="228"/>
    </location>
</feature>
<dbReference type="Gene3D" id="1.10.3730.20">
    <property type="match status" value="1"/>
</dbReference>
<evidence type="ECO:0000256" key="4">
    <source>
        <dbReference type="ARBA" id="ARBA00022692"/>
    </source>
</evidence>
<keyword evidence="3" id="KW-1003">Cell membrane</keyword>
<keyword evidence="5 7" id="KW-1133">Transmembrane helix</keyword>
<feature type="transmembrane region" description="Helical" evidence="7">
    <location>
        <begin position="87"/>
        <end position="105"/>
    </location>
</feature>
<keyword evidence="6 7" id="KW-0472">Membrane</keyword>
<evidence type="ECO:0000256" key="5">
    <source>
        <dbReference type="ARBA" id="ARBA00022989"/>
    </source>
</evidence>
<dbReference type="InterPro" id="IPR037185">
    <property type="entry name" value="EmrE-like"/>
</dbReference>
<feature type="transmembrane region" description="Helical" evidence="7">
    <location>
        <begin position="265"/>
        <end position="284"/>
    </location>
</feature>
<evidence type="ECO:0000256" key="3">
    <source>
        <dbReference type="ARBA" id="ARBA00022475"/>
    </source>
</evidence>
<evidence type="ECO:0000313" key="9">
    <source>
        <dbReference type="EMBL" id="GAA1538586.1"/>
    </source>
</evidence>
<proteinExistence type="inferred from homology"/>
<reference evidence="9 10" key="1">
    <citation type="journal article" date="2019" name="Int. J. Syst. Evol. Microbiol.">
        <title>The Global Catalogue of Microorganisms (GCM) 10K type strain sequencing project: providing services to taxonomists for standard genome sequencing and annotation.</title>
        <authorList>
            <consortium name="The Broad Institute Genomics Platform"/>
            <consortium name="The Broad Institute Genome Sequencing Center for Infectious Disease"/>
            <person name="Wu L."/>
            <person name="Ma J."/>
        </authorList>
    </citation>
    <scope>NUCLEOTIDE SEQUENCE [LARGE SCALE GENOMIC DNA]</scope>
    <source>
        <strain evidence="9 10">JCM 15933</strain>
    </source>
</reference>
<feature type="transmembrane region" description="Helical" evidence="7">
    <location>
        <begin position="142"/>
        <end position="160"/>
    </location>
</feature>
<name>A0ABN2BFG2_9ACTN</name>
<dbReference type="EMBL" id="BAAAQD010000014">
    <property type="protein sequence ID" value="GAA1538586.1"/>
    <property type="molecule type" value="Genomic_DNA"/>
</dbReference>